<evidence type="ECO:0000256" key="11">
    <source>
        <dbReference type="ARBA" id="ARBA00023136"/>
    </source>
</evidence>
<dbReference type="RefSeq" id="WP_206291851.1">
    <property type="nucleotide sequence ID" value="NZ_CP063458.1"/>
</dbReference>
<dbReference type="PROSITE" id="PS50901">
    <property type="entry name" value="FTSK"/>
    <property type="match status" value="1"/>
</dbReference>
<keyword evidence="6 13" id="KW-0547">Nucleotide-binding</keyword>
<sequence>MNRDNLPKTLAFFVAVGLWAFLALSFWSFSPTDWPSHAVDPYPPVQNLCGAAGAFVAYWAFVAVGQGVFPVLLFTAVMLGLSLAQSKVRDFWMRVVGLSLIAVAWATVVHHFSPGSNQGLPEGRGGVLGIGAAGFLHQYFGNVGTMLVLMLSIIVGLLLAADDILLAAPRAIIGMLTVARSKTAHLRFNFANLPKLPAMPRFITRDVAYRVAPADEDEEVDAVGTVARSKLAARAATLPAAGKGGQVFKPDPTKAADRNWMQRIGTWAGFRSRAADDAVIATINNEDDDVELNYRDDGTPGEGAAHDAAWSDDDFGPSEAAVIPPPDQQKPVRAAPVIRLPGMGRPMIVPAVPTAAGANGRVPATGGTASPANPANDARAQSRVPQQDDADDIDQMSDDDENLAAQTHAVDSDDQSPLVPEPPVVRKDIIVKLPTMIKPRQSSPPIAPKELGEYQLPGWECLEDAEQGYTESQESFVREQAAMLEQALKEFNIDAHVVEIDTGPVITMYELALAPGIKVSTISGLSNDIQRSLKAETVRIVAPIPGKNTVGIEVPNEQKEKVRFKDLMQLAAPEQQGKMDIPLFLGKDASGEPLITDLSKMPHCLIAGTTGSGKSVCINTIIMSIMYKQRPDMVKLVLFDPKVVEMAMYKDIPHLMCPVINDASKATSVLEWACEKMDERYEFLAEAGVRNIKGYNSLTQEELIERFQPGTPEEEAKIPKKMPYIVIIIDELADLMMTSGKEVEASIVRIAQKARAVGIHLILATQRPSANVVTGLIKSNMPTRIAFRVQSKMDSRIVLDQNGADLLLGHGDMLFLPPGASKPTRAQGTFIDDKEVRESVKIVKAMAEAQYEPELVQIKATGNVDEEAAKDDLFDAAVRVVLETKRGSVSLLQRRLTIGYARASRLIEAMAAAGIVGEYKGSQAREAQITVEEWDAMCAARQADVEDGMSV</sequence>
<evidence type="ECO:0000256" key="8">
    <source>
        <dbReference type="ARBA" id="ARBA00022840"/>
    </source>
</evidence>
<evidence type="ECO:0000256" key="15">
    <source>
        <dbReference type="SAM" id="Phobius"/>
    </source>
</evidence>
<dbReference type="GO" id="GO:0007059">
    <property type="term" value="P:chromosome segregation"/>
    <property type="evidence" value="ECO:0007669"/>
    <property type="project" value="UniProtKB-KW"/>
</dbReference>
<dbReference type="InterPro" id="IPR050206">
    <property type="entry name" value="FtsK/SpoIIIE/SftA"/>
</dbReference>
<dbReference type="InterPro" id="IPR002543">
    <property type="entry name" value="FtsK_dom"/>
</dbReference>
<feature type="transmembrane region" description="Helical" evidence="15">
    <location>
        <begin position="50"/>
        <end position="79"/>
    </location>
</feature>
<dbReference type="InterPro" id="IPR027417">
    <property type="entry name" value="P-loop_NTPase"/>
</dbReference>
<keyword evidence="3" id="KW-1003">Cell membrane</keyword>
<accession>A0A7M2WUA0</accession>
<keyword evidence="10" id="KW-0238">DNA-binding</keyword>
<dbReference type="Pfam" id="PF09397">
    <property type="entry name" value="FtsK_gamma"/>
    <property type="match status" value="1"/>
</dbReference>
<keyword evidence="12" id="KW-0131">Cell cycle</keyword>
<keyword evidence="18" id="KW-1185">Reference proteome</keyword>
<evidence type="ECO:0000256" key="9">
    <source>
        <dbReference type="ARBA" id="ARBA00022989"/>
    </source>
</evidence>
<evidence type="ECO:0000256" key="2">
    <source>
        <dbReference type="ARBA" id="ARBA00006474"/>
    </source>
</evidence>
<feature type="transmembrane region" description="Helical" evidence="15">
    <location>
        <begin position="139"/>
        <end position="160"/>
    </location>
</feature>
<evidence type="ECO:0000256" key="10">
    <source>
        <dbReference type="ARBA" id="ARBA00023125"/>
    </source>
</evidence>
<organism evidence="17 18">
    <name type="scientific">Humisphaera borealis</name>
    <dbReference type="NCBI Taxonomy" id="2807512"/>
    <lineage>
        <taxon>Bacteria</taxon>
        <taxon>Pseudomonadati</taxon>
        <taxon>Planctomycetota</taxon>
        <taxon>Phycisphaerae</taxon>
        <taxon>Tepidisphaerales</taxon>
        <taxon>Tepidisphaeraceae</taxon>
        <taxon>Humisphaera</taxon>
    </lineage>
</organism>
<evidence type="ECO:0000256" key="7">
    <source>
        <dbReference type="ARBA" id="ARBA00022829"/>
    </source>
</evidence>
<dbReference type="GO" id="GO:0005886">
    <property type="term" value="C:plasma membrane"/>
    <property type="evidence" value="ECO:0007669"/>
    <property type="project" value="UniProtKB-SubCell"/>
</dbReference>
<dbReference type="InterPro" id="IPR036388">
    <property type="entry name" value="WH-like_DNA-bd_sf"/>
</dbReference>
<keyword evidence="7" id="KW-0159">Chromosome partition</keyword>
<evidence type="ECO:0000256" key="12">
    <source>
        <dbReference type="ARBA" id="ARBA00023306"/>
    </source>
</evidence>
<dbReference type="SUPFAM" id="SSF46785">
    <property type="entry name" value="Winged helix' DNA-binding domain"/>
    <property type="match status" value="1"/>
</dbReference>
<evidence type="ECO:0000256" key="14">
    <source>
        <dbReference type="SAM" id="MobiDB-lite"/>
    </source>
</evidence>
<dbReference type="Gene3D" id="3.40.50.300">
    <property type="entry name" value="P-loop containing nucleotide triphosphate hydrolases"/>
    <property type="match status" value="1"/>
</dbReference>
<dbReference type="InterPro" id="IPR025199">
    <property type="entry name" value="FtsK_4TM"/>
</dbReference>
<gene>
    <name evidence="17" type="ORF">IPV69_21855</name>
</gene>
<feature type="domain" description="FtsK" evidence="16">
    <location>
        <begin position="591"/>
        <end position="796"/>
    </location>
</feature>
<dbReference type="GO" id="GO:0003677">
    <property type="term" value="F:DNA binding"/>
    <property type="evidence" value="ECO:0007669"/>
    <property type="project" value="UniProtKB-KW"/>
</dbReference>
<evidence type="ECO:0000313" key="18">
    <source>
        <dbReference type="Proteomes" id="UP000593765"/>
    </source>
</evidence>
<dbReference type="SMART" id="SM00843">
    <property type="entry name" value="Ftsk_gamma"/>
    <property type="match status" value="1"/>
</dbReference>
<dbReference type="Pfam" id="PF13491">
    <property type="entry name" value="FtsK_4TM"/>
    <property type="match status" value="1"/>
</dbReference>
<dbReference type="Gene3D" id="3.30.980.40">
    <property type="match status" value="1"/>
</dbReference>
<dbReference type="Pfam" id="PF01580">
    <property type="entry name" value="FtsK_SpoIIIE"/>
    <property type="match status" value="1"/>
</dbReference>
<dbReference type="EMBL" id="CP063458">
    <property type="protein sequence ID" value="QOV88844.1"/>
    <property type="molecule type" value="Genomic_DNA"/>
</dbReference>
<comment type="subcellular location">
    <subcellularLocation>
        <location evidence="1">Cell membrane</location>
        <topology evidence="1">Multi-pass membrane protein</topology>
    </subcellularLocation>
</comment>
<name>A0A7M2WUA0_9BACT</name>
<evidence type="ECO:0000256" key="4">
    <source>
        <dbReference type="ARBA" id="ARBA00022618"/>
    </source>
</evidence>
<evidence type="ECO:0000313" key="17">
    <source>
        <dbReference type="EMBL" id="QOV88844.1"/>
    </source>
</evidence>
<keyword evidence="11 15" id="KW-0472">Membrane</keyword>
<dbReference type="InterPro" id="IPR041027">
    <property type="entry name" value="FtsK_alpha"/>
</dbReference>
<dbReference type="KEGG" id="hbs:IPV69_21855"/>
<dbReference type="InterPro" id="IPR036390">
    <property type="entry name" value="WH_DNA-bd_sf"/>
</dbReference>
<evidence type="ECO:0000256" key="6">
    <source>
        <dbReference type="ARBA" id="ARBA00022741"/>
    </source>
</evidence>
<keyword evidence="4" id="KW-0132">Cell division</keyword>
<evidence type="ECO:0000259" key="16">
    <source>
        <dbReference type="PROSITE" id="PS50901"/>
    </source>
</evidence>
<feature type="binding site" evidence="13">
    <location>
        <begin position="608"/>
        <end position="615"/>
    </location>
    <ligand>
        <name>ATP</name>
        <dbReference type="ChEBI" id="CHEBI:30616"/>
    </ligand>
</feature>
<feature type="transmembrane region" description="Helical" evidence="15">
    <location>
        <begin position="12"/>
        <end position="30"/>
    </location>
</feature>
<dbReference type="Gene3D" id="1.10.10.10">
    <property type="entry name" value="Winged helix-like DNA-binding domain superfamily/Winged helix DNA-binding domain"/>
    <property type="match status" value="1"/>
</dbReference>
<evidence type="ECO:0000256" key="13">
    <source>
        <dbReference type="PROSITE-ProRule" id="PRU00289"/>
    </source>
</evidence>
<keyword evidence="5 15" id="KW-0812">Transmembrane</keyword>
<dbReference type="PANTHER" id="PTHR22683:SF41">
    <property type="entry name" value="DNA TRANSLOCASE FTSK"/>
    <property type="match status" value="1"/>
</dbReference>
<dbReference type="CDD" id="cd01127">
    <property type="entry name" value="TrwB_TraG_TraD_VirD4"/>
    <property type="match status" value="1"/>
</dbReference>
<dbReference type="InterPro" id="IPR018541">
    <property type="entry name" value="Ftsk_gamma"/>
</dbReference>
<evidence type="ECO:0000256" key="1">
    <source>
        <dbReference type="ARBA" id="ARBA00004651"/>
    </source>
</evidence>
<proteinExistence type="inferred from homology"/>
<reference evidence="17 18" key="1">
    <citation type="submission" date="2020-10" db="EMBL/GenBank/DDBJ databases">
        <title>Wide distribution of Phycisphaera-like planctomycetes from WD2101 soil group in peatlands and genome analysis of the first cultivated representative.</title>
        <authorList>
            <person name="Dedysh S.N."/>
            <person name="Beletsky A.V."/>
            <person name="Ivanova A."/>
            <person name="Kulichevskaya I.S."/>
            <person name="Suzina N.E."/>
            <person name="Philippov D.A."/>
            <person name="Rakitin A.L."/>
            <person name="Mardanov A.V."/>
            <person name="Ravin N.V."/>
        </authorList>
    </citation>
    <scope>NUCLEOTIDE SEQUENCE [LARGE SCALE GENOMIC DNA]</scope>
    <source>
        <strain evidence="17 18">M1803</strain>
    </source>
</reference>
<feature type="transmembrane region" description="Helical" evidence="15">
    <location>
        <begin position="91"/>
        <end position="112"/>
    </location>
</feature>
<feature type="region of interest" description="Disordered" evidence="14">
    <location>
        <begin position="359"/>
        <end position="396"/>
    </location>
</feature>
<dbReference type="GO" id="GO:0051301">
    <property type="term" value="P:cell division"/>
    <property type="evidence" value="ECO:0007669"/>
    <property type="project" value="UniProtKB-KW"/>
</dbReference>
<dbReference type="Pfam" id="PF17854">
    <property type="entry name" value="FtsK_alpha"/>
    <property type="match status" value="1"/>
</dbReference>
<keyword evidence="8 13" id="KW-0067">ATP-binding</keyword>
<dbReference type="AlphaFoldDB" id="A0A7M2WUA0"/>
<evidence type="ECO:0000256" key="3">
    <source>
        <dbReference type="ARBA" id="ARBA00022475"/>
    </source>
</evidence>
<protein>
    <submittedName>
        <fullName evidence="17">DNA translocase FtsK 4TM domain-containing protein</fullName>
    </submittedName>
</protein>
<dbReference type="PANTHER" id="PTHR22683">
    <property type="entry name" value="SPORULATION PROTEIN RELATED"/>
    <property type="match status" value="1"/>
</dbReference>
<dbReference type="Proteomes" id="UP000593765">
    <property type="component" value="Chromosome"/>
</dbReference>
<dbReference type="GO" id="GO:0005524">
    <property type="term" value="F:ATP binding"/>
    <property type="evidence" value="ECO:0007669"/>
    <property type="project" value="UniProtKB-UniRule"/>
</dbReference>
<comment type="similarity">
    <text evidence="2">Belongs to the FtsK/SpoIIIE/SftA family.</text>
</comment>
<dbReference type="SUPFAM" id="SSF52540">
    <property type="entry name" value="P-loop containing nucleoside triphosphate hydrolases"/>
    <property type="match status" value="1"/>
</dbReference>
<keyword evidence="9 15" id="KW-1133">Transmembrane helix</keyword>
<evidence type="ECO:0000256" key="5">
    <source>
        <dbReference type="ARBA" id="ARBA00022692"/>
    </source>
</evidence>